<evidence type="ECO:0000256" key="2">
    <source>
        <dbReference type="ARBA" id="ARBA00023054"/>
    </source>
</evidence>
<dbReference type="PANTHER" id="PTHR31233">
    <property type="entry name" value="BICAUDAL D FAMILY MEMBER"/>
    <property type="match status" value="1"/>
</dbReference>
<dbReference type="InterPro" id="IPR018477">
    <property type="entry name" value="BICD"/>
</dbReference>
<keyword evidence="6" id="KW-1185">Reference proteome</keyword>
<dbReference type="GO" id="GO:0005829">
    <property type="term" value="C:cytosol"/>
    <property type="evidence" value="ECO:0007669"/>
    <property type="project" value="TreeGrafter"/>
</dbReference>
<keyword evidence="2 3" id="KW-0175">Coiled coil</keyword>
<dbReference type="Gene3D" id="6.10.250.2470">
    <property type="match status" value="1"/>
</dbReference>
<dbReference type="GO" id="GO:0070840">
    <property type="term" value="F:dynein complex binding"/>
    <property type="evidence" value="ECO:0007669"/>
    <property type="project" value="InterPro"/>
</dbReference>
<evidence type="ECO:0000256" key="1">
    <source>
        <dbReference type="ARBA" id="ARBA00010061"/>
    </source>
</evidence>
<dbReference type="AlphaFoldDB" id="A0A8T3CH52"/>
<dbReference type="Pfam" id="PF09730">
    <property type="entry name" value="BicD"/>
    <property type="match status" value="2"/>
</dbReference>
<feature type="compositionally biased region" description="Low complexity" evidence="4">
    <location>
        <begin position="835"/>
        <end position="845"/>
    </location>
</feature>
<gene>
    <name evidence="5" type="ORF">AGOR_G00247090</name>
</gene>
<dbReference type="GO" id="GO:0034452">
    <property type="term" value="F:dynactin binding"/>
    <property type="evidence" value="ECO:0007669"/>
    <property type="project" value="TreeGrafter"/>
</dbReference>
<dbReference type="PANTHER" id="PTHR31233:SF3">
    <property type="entry name" value="PROTEIN BICAUDAL D HOMOLOG 1"/>
    <property type="match status" value="1"/>
</dbReference>
<feature type="coiled-coil region" evidence="3">
    <location>
        <begin position="11"/>
        <end position="73"/>
    </location>
</feature>
<dbReference type="GO" id="GO:0048260">
    <property type="term" value="P:positive regulation of receptor-mediated endocytosis"/>
    <property type="evidence" value="ECO:0007669"/>
    <property type="project" value="TreeGrafter"/>
</dbReference>
<sequence>MAAGGGCGETVDQYREEVDRLARDLAEANREKIRAAECGLVVLEENQALKQQYAELEADQETLKRELEQLKEAFGQAYSTQRKVAADGESNEETLLQESASKEAYYMGRLLELQAELKQSRSHMSNTQAENERLSGALQELRESKEVLELQRNRLKEEAQEYKFREARLLQDYTELEEENISLQKMVSHLKQSQVEYEGLKHEIKVLEEETVLLNSQLEEALRLRQISQTQLEEALDSLRSEREVRNSLRKELAHYLSLGECVYGPSNHMALAEALALADALAGSTPSTDDRDKCNGHTPGSDHAEGTATATKGDISPASRKAEGLHPVSDLFSELNLSEIQKLKQQLLQVEREKTALLATLQESQTQLQHMQGVLTEQHRRELDLEVQSMEVLQCKYRVAVTEVVGLQGELKALQETYRRSVDCLEGERSRGEERLRVLRDHVTRLEQSRQEGQERIGGLEAELRAATGVASESHSMLTAAQEELVTFSEELAQLYHHVCLCNNETPNRVMLDYYRQGRMARCGGSLRGSDDVRALLSPRLSRRITVAPLELRPADPSTKDPTRLSTPPFPSTSPIPEPAVDLRREPMNLYNLNAIIRDQIKHLQRAVHRAMQLSRQRAVARELAPVLDKDKEACMEEILKLKSLLSTKREQIATLRLVLKANKQTAEVALANLKSKYDAEKTMVTRTMTKLRNELKALKEDAATFSSLRSMFTSRCDEYVTQLDEMQRQLAAAEDEKKTLNSLLRMAIQQKLALTQRLEDLECDHEQTHRVRGSKVAKIKGSPPKGSGKTPSTAPYSPTAATTALGPTALHRNLSLPAHPIPSVPGSPPALEAPPSSSSPWATATPAPSLLLGHPHWTMGVHAFTIEPQFFRTDFCPSSHQSPSDSRPTASGSAPASPLRARHSPPGTTRTHTLTNVVRSTTTVTPPPTPGQPFTRAYSSHHAQH</sequence>
<feature type="region of interest" description="Disordered" evidence="4">
    <location>
        <begin position="767"/>
        <end position="845"/>
    </location>
</feature>
<accession>A0A8T3CH52</accession>
<dbReference type="OrthoDB" id="10069295at2759"/>
<dbReference type="GO" id="GO:0072393">
    <property type="term" value="P:microtubule anchoring at microtubule organizing center"/>
    <property type="evidence" value="ECO:0007669"/>
    <property type="project" value="TreeGrafter"/>
</dbReference>
<protein>
    <recommendedName>
        <fullName evidence="7">Protein bicaudal D homolog 1-like</fullName>
    </recommendedName>
</protein>
<dbReference type="EMBL" id="JAERUA010000025">
    <property type="protein sequence ID" value="KAI1882088.1"/>
    <property type="molecule type" value="Genomic_DNA"/>
</dbReference>
<feature type="compositionally biased region" description="Low complexity" evidence="4">
    <location>
        <begin position="782"/>
        <end position="812"/>
    </location>
</feature>
<evidence type="ECO:0000256" key="4">
    <source>
        <dbReference type="SAM" id="MobiDB-lite"/>
    </source>
</evidence>
<dbReference type="GO" id="GO:0070507">
    <property type="term" value="P:regulation of microtubule cytoskeleton organization"/>
    <property type="evidence" value="ECO:0007669"/>
    <property type="project" value="TreeGrafter"/>
</dbReference>
<dbReference type="GO" id="GO:0045505">
    <property type="term" value="F:dynein intermediate chain binding"/>
    <property type="evidence" value="ECO:0007669"/>
    <property type="project" value="TreeGrafter"/>
</dbReference>
<feature type="coiled-coil region" evidence="3">
    <location>
        <begin position="110"/>
        <end position="252"/>
    </location>
</feature>
<feature type="compositionally biased region" description="Pro residues" evidence="4">
    <location>
        <begin position="821"/>
        <end position="834"/>
    </location>
</feature>
<feature type="region of interest" description="Disordered" evidence="4">
    <location>
        <begin position="877"/>
        <end position="947"/>
    </location>
</feature>
<comment type="caution">
    <text evidence="5">The sequence shown here is derived from an EMBL/GenBank/DDBJ whole genome shotgun (WGS) entry which is preliminary data.</text>
</comment>
<feature type="region of interest" description="Disordered" evidence="4">
    <location>
        <begin position="284"/>
        <end position="323"/>
    </location>
</feature>
<evidence type="ECO:0000256" key="3">
    <source>
        <dbReference type="SAM" id="Coils"/>
    </source>
</evidence>
<proteinExistence type="inferred from homology"/>
<feature type="region of interest" description="Disordered" evidence="4">
    <location>
        <begin position="554"/>
        <end position="580"/>
    </location>
</feature>
<feature type="coiled-coil region" evidence="3">
    <location>
        <begin position="334"/>
        <end position="368"/>
    </location>
</feature>
<dbReference type="GO" id="GO:0008093">
    <property type="term" value="F:cytoskeletal anchor activity"/>
    <property type="evidence" value="ECO:0007669"/>
    <property type="project" value="InterPro"/>
</dbReference>
<feature type="compositionally biased region" description="Low complexity" evidence="4">
    <location>
        <begin position="913"/>
        <end position="926"/>
    </location>
</feature>
<name>A0A8T3CH52_9TELE</name>
<feature type="compositionally biased region" description="Polar residues" evidence="4">
    <location>
        <begin position="878"/>
        <end position="896"/>
    </location>
</feature>
<evidence type="ECO:0000313" key="5">
    <source>
        <dbReference type="EMBL" id="KAI1882088.1"/>
    </source>
</evidence>
<evidence type="ECO:0008006" key="7">
    <source>
        <dbReference type="Google" id="ProtNLM"/>
    </source>
</evidence>
<dbReference type="Gene3D" id="1.10.287.1490">
    <property type="match status" value="1"/>
</dbReference>
<dbReference type="GO" id="GO:0005794">
    <property type="term" value="C:Golgi apparatus"/>
    <property type="evidence" value="ECO:0007669"/>
    <property type="project" value="TreeGrafter"/>
</dbReference>
<feature type="compositionally biased region" description="Pro residues" evidence="4">
    <location>
        <begin position="569"/>
        <end position="579"/>
    </location>
</feature>
<feature type="coiled-coil region" evidence="3">
    <location>
        <begin position="683"/>
        <end position="766"/>
    </location>
</feature>
<evidence type="ECO:0000313" key="6">
    <source>
        <dbReference type="Proteomes" id="UP000829720"/>
    </source>
</evidence>
<dbReference type="Proteomes" id="UP000829720">
    <property type="component" value="Unassembled WGS sequence"/>
</dbReference>
<reference evidence="5" key="1">
    <citation type="submission" date="2021-01" db="EMBL/GenBank/DDBJ databases">
        <authorList>
            <person name="Zahm M."/>
            <person name="Roques C."/>
            <person name="Cabau C."/>
            <person name="Klopp C."/>
            <person name="Donnadieu C."/>
            <person name="Jouanno E."/>
            <person name="Lampietro C."/>
            <person name="Louis A."/>
            <person name="Herpin A."/>
            <person name="Echchiki A."/>
            <person name="Berthelot C."/>
            <person name="Parey E."/>
            <person name="Roest-Crollius H."/>
            <person name="Braasch I."/>
            <person name="Postlethwait J."/>
            <person name="Bobe J."/>
            <person name="Montfort J."/>
            <person name="Bouchez O."/>
            <person name="Begum T."/>
            <person name="Mejri S."/>
            <person name="Adams A."/>
            <person name="Chen W.-J."/>
            <person name="Guiguen Y."/>
        </authorList>
    </citation>
    <scope>NUCLEOTIDE SEQUENCE</scope>
    <source>
        <tissue evidence="5">Blood</tissue>
    </source>
</reference>
<comment type="similarity">
    <text evidence="1">Belongs to the BicD family.</text>
</comment>
<organism evidence="5 6">
    <name type="scientific">Albula goreensis</name>
    <dbReference type="NCBI Taxonomy" id="1534307"/>
    <lineage>
        <taxon>Eukaryota</taxon>
        <taxon>Metazoa</taxon>
        <taxon>Chordata</taxon>
        <taxon>Craniata</taxon>
        <taxon>Vertebrata</taxon>
        <taxon>Euteleostomi</taxon>
        <taxon>Actinopterygii</taxon>
        <taxon>Neopterygii</taxon>
        <taxon>Teleostei</taxon>
        <taxon>Albuliformes</taxon>
        <taxon>Albulidae</taxon>
        <taxon>Albula</taxon>
    </lineage>
</organism>
<feature type="compositionally biased region" description="Basic and acidic residues" evidence="4">
    <location>
        <begin position="289"/>
        <end position="306"/>
    </location>
</feature>